<dbReference type="InterPro" id="IPR038204">
    <property type="entry name" value="Abf-1/2_sf"/>
</dbReference>
<evidence type="ECO:0000313" key="2">
    <source>
        <dbReference type="EMBL" id="KHJ94628.1"/>
    </source>
</evidence>
<feature type="chain" id="PRO_5002062351" evidence="1">
    <location>
        <begin position="20"/>
        <end position="90"/>
    </location>
</feature>
<reference evidence="2 3" key="1">
    <citation type="submission" date="2014-03" db="EMBL/GenBank/DDBJ databases">
        <title>Draft genome of the hookworm Oesophagostomum dentatum.</title>
        <authorList>
            <person name="Mitreva M."/>
        </authorList>
    </citation>
    <scope>NUCLEOTIDE SEQUENCE [LARGE SCALE GENOMIC DNA]</scope>
    <source>
        <strain evidence="2 3">OD-Hann</strain>
    </source>
</reference>
<dbReference type="EMBL" id="KN550257">
    <property type="protein sequence ID" value="KHJ94628.1"/>
    <property type="molecule type" value="Genomic_DNA"/>
</dbReference>
<evidence type="ECO:0000313" key="3">
    <source>
        <dbReference type="Proteomes" id="UP000053660"/>
    </source>
</evidence>
<gene>
    <name evidence="2" type="ORF">OESDEN_05443</name>
</gene>
<dbReference type="GO" id="GO:0098542">
    <property type="term" value="P:defense response to other organism"/>
    <property type="evidence" value="ECO:0007669"/>
    <property type="project" value="InterPro"/>
</dbReference>
<dbReference type="Gene3D" id="3.30.30.110">
    <property type="entry name" value="Antibacterial factor-related peptide"/>
    <property type="match status" value="1"/>
</dbReference>
<accession>A0A0B1TAT1</accession>
<evidence type="ECO:0000256" key="1">
    <source>
        <dbReference type="SAM" id="SignalP"/>
    </source>
</evidence>
<protein>
    <submittedName>
        <fullName evidence="2">Uncharacterized protein</fullName>
    </submittedName>
</protein>
<dbReference type="Pfam" id="PF16839">
    <property type="entry name" value="Antimicrobial25"/>
    <property type="match status" value="1"/>
</dbReference>
<dbReference type="Proteomes" id="UP000053660">
    <property type="component" value="Unassembled WGS sequence"/>
</dbReference>
<sequence length="90" mass="9634">MDRFLLCLTLLAFVEVTHGDLYLSTCARMDVPILEKAARLACIASCSAQNCGTGYCENRGGRKTCVCSRCDKGGNFPLDALIKAAGKKGK</sequence>
<name>A0A0B1TAT1_OESDE</name>
<keyword evidence="1" id="KW-0732">Signal</keyword>
<keyword evidence="3" id="KW-1185">Reference proteome</keyword>
<dbReference type="InterPro" id="IPR031770">
    <property type="entry name" value="Abf-1/2"/>
</dbReference>
<feature type="signal peptide" evidence="1">
    <location>
        <begin position="1"/>
        <end position="19"/>
    </location>
</feature>
<organism evidence="2 3">
    <name type="scientific">Oesophagostomum dentatum</name>
    <name type="common">Nodular worm</name>
    <dbReference type="NCBI Taxonomy" id="61180"/>
    <lineage>
        <taxon>Eukaryota</taxon>
        <taxon>Metazoa</taxon>
        <taxon>Ecdysozoa</taxon>
        <taxon>Nematoda</taxon>
        <taxon>Chromadorea</taxon>
        <taxon>Rhabditida</taxon>
        <taxon>Rhabditina</taxon>
        <taxon>Rhabditomorpha</taxon>
        <taxon>Strongyloidea</taxon>
        <taxon>Strongylidae</taxon>
        <taxon>Oesophagostomum</taxon>
    </lineage>
</organism>
<dbReference type="OrthoDB" id="5786696at2759"/>
<dbReference type="PANTHER" id="PTHR37971">
    <property type="entry name" value="ANTIBACTERIAL FACTOR-RELATED PEPTIDE 1-RELATED"/>
    <property type="match status" value="1"/>
</dbReference>
<dbReference type="PANTHER" id="PTHR37971:SF1">
    <property type="entry name" value="ANTIBACTERIAL FACTOR-RELATED PEPTIDE 1-RELATED"/>
    <property type="match status" value="1"/>
</dbReference>
<proteinExistence type="predicted"/>
<dbReference type="AlphaFoldDB" id="A0A0B1TAT1"/>